<keyword evidence="1" id="KW-0472">Membrane</keyword>
<gene>
    <name evidence="2" type="ORF">XELAEV_18028685mg</name>
</gene>
<evidence type="ECO:0000313" key="3">
    <source>
        <dbReference type="Proteomes" id="UP000694892"/>
    </source>
</evidence>
<sequence>MHVIWILVNFGVGQVGKYNLPVHCACQFMPQLLSLLAVPIIFTLCLTNQNNRMTSILHVTPHLLSWVSWAESIFGQYKKEFSLLCRVPLYYF</sequence>
<proteinExistence type="predicted"/>
<dbReference type="Proteomes" id="UP000694892">
    <property type="component" value="Chromosome 5S"/>
</dbReference>
<accession>A0A974CQW3</accession>
<name>A0A974CQW3_XENLA</name>
<dbReference type="EMBL" id="CM004475">
    <property type="protein sequence ID" value="OCT77593.1"/>
    <property type="molecule type" value="Genomic_DNA"/>
</dbReference>
<evidence type="ECO:0000313" key="2">
    <source>
        <dbReference type="EMBL" id="OCT77593.1"/>
    </source>
</evidence>
<protein>
    <submittedName>
        <fullName evidence="2">Uncharacterized protein</fullName>
    </submittedName>
</protein>
<organism evidence="2 3">
    <name type="scientific">Xenopus laevis</name>
    <name type="common">African clawed frog</name>
    <dbReference type="NCBI Taxonomy" id="8355"/>
    <lineage>
        <taxon>Eukaryota</taxon>
        <taxon>Metazoa</taxon>
        <taxon>Chordata</taxon>
        <taxon>Craniata</taxon>
        <taxon>Vertebrata</taxon>
        <taxon>Euteleostomi</taxon>
        <taxon>Amphibia</taxon>
        <taxon>Batrachia</taxon>
        <taxon>Anura</taxon>
        <taxon>Pipoidea</taxon>
        <taxon>Pipidae</taxon>
        <taxon>Xenopodinae</taxon>
        <taxon>Xenopus</taxon>
        <taxon>Xenopus</taxon>
    </lineage>
</organism>
<evidence type="ECO:0000256" key="1">
    <source>
        <dbReference type="SAM" id="Phobius"/>
    </source>
</evidence>
<keyword evidence="1" id="KW-0812">Transmembrane</keyword>
<keyword evidence="1" id="KW-1133">Transmembrane helix</keyword>
<reference evidence="3" key="1">
    <citation type="journal article" date="2016" name="Nature">
        <title>Genome evolution in the allotetraploid frog Xenopus laevis.</title>
        <authorList>
            <person name="Session A.M."/>
            <person name="Uno Y."/>
            <person name="Kwon T."/>
            <person name="Chapman J.A."/>
            <person name="Toyoda A."/>
            <person name="Takahashi S."/>
            <person name="Fukui A."/>
            <person name="Hikosaka A."/>
            <person name="Suzuki A."/>
            <person name="Kondo M."/>
            <person name="van Heeringen S.J."/>
            <person name="Quigley I."/>
            <person name="Heinz S."/>
            <person name="Ogino H."/>
            <person name="Ochi H."/>
            <person name="Hellsten U."/>
            <person name="Lyons J.B."/>
            <person name="Simakov O."/>
            <person name="Putnam N."/>
            <person name="Stites J."/>
            <person name="Kuroki Y."/>
            <person name="Tanaka T."/>
            <person name="Michiue T."/>
            <person name="Watanabe M."/>
            <person name="Bogdanovic O."/>
            <person name="Lister R."/>
            <person name="Georgiou G."/>
            <person name="Paranjpe S.S."/>
            <person name="van Kruijsbergen I."/>
            <person name="Shu S."/>
            <person name="Carlson J."/>
            <person name="Kinoshita T."/>
            <person name="Ohta Y."/>
            <person name="Mawaribuchi S."/>
            <person name="Jenkins J."/>
            <person name="Grimwood J."/>
            <person name="Schmutz J."/>
            <person name="Mitros T."/>
            <person name="Mozaffari S.V."/>
            <person name="Suzuki Y."/>
            <person name="Haramoto Y."/>
            <person name="Yamamoto T.S."/>
            <person name="Takagi C."/>
            <person name="Heald R."/>
            <person name="Miller K."/>
            <person name="Haudenschild C."/>
            <person name="Kitzman J."/>
            <person name="Nakayama T."/>
            <person name="Izutsu Y."/>
            <person name="Robert J."/>
            <person name="Fortriede J."/>
            <person name="Burns K."/>
            <person name="Lotay V."/>
            <person name="Karimi K."/>
            <person name="Yasuoka Y."/>
            <person name="Dichmann D.S."/>
            <person name="Flajnik M.F."/>
            <person name="Houston D.W."/>
            <person name="Shendure J."/>
            <person name="DuPasquier L."/>
            <person name="Vize P.D."/>
            <person name="Zorn A.M."/>
            <person name="Ito M."/>
            <person name="Marcotte E.M."/>
            <person name="Wallingford J.B."/>
            <person name="Ito Y."/>
            <person name="Asashima M."/>
            <person name="Ueno N."/>
            <person name="Matsuda Y."/>
            <person name="Veenstra G.J."/>
            <person name="Fujiyama A."/>
            <person name="Harland R.M."/>
            <person name="Taira M."/>
            <person name="Rokhsar D.S."/>
        </authorList>
    </citation>
    <scope>NUCLEOTIDE SEQUENCE [LARGE SCALE GENOMIC DNA]</scope>
    <source>
        <strain evidence="3">J</strain>
    </source>
</reference>
<feature type="transmembrane region" description="Helical" evidence="1">
    <location>
        <begin position="28"/>
        <end position="47"/>
    </location>
</feature>
<dbReference type="AlphaFoldDB" id="A0A974CQW3"/>